<keyword evidence="12" id="KW-0472">Membrane</keyword>
<evidence type="ECO:0000256" key="5">
    <source>
        <dbReference type="ARBA" id="ARBA00022692"/>
    </source>
</evidence>
<dbReference type="PROSITE" id="PS50969">
    <property type="entry name" value="FCP1"/>
    <property type="match status" value="1"/>
</dbReference>
<evidence type="ECO:0000256" key="15">
    <source>
        <dbReference type="SAM" id="MobiDB-lite"/>
    </source>
</evidence>
<comment type="function">
    <text evidence="14">Essential component of the TIM23 complex, a complex that mediates the translocation of transit peptide-containing proteins across the mitochondrial inner membrane.</text>
</comment>
<evidence type="ECO:0000313" key="17">
    <source>
        <dbReference type="EMBL" id="GJJ08518.1"/>
    </source>
</evidence>
<dbReference type="Pfam" id="PF03031">
    <property type="entry name" value="NIF"/>
    <property type="match status" value="1"/>
</dbReference>
<evidence type="ECO:0000259" key="16">
    <source>
        <dbReference type="PROSITE" id="PS50969"/>
    </source>
</evidence>
<keyword evidence="8 14" id="KW-0809">Transit peptide</keyword>
<evidence type="ECO:0000256" key="11">
    <source>
        <dbReference type="ARBA" id="ARBA00023128"/>
    </source>
</evidence>
<feature type="compositionally biased region" description="Polar residues" evidence="15">
    <location>
        <begin position="79"/>
        <end position="94"/>
    </location>
</feature>
<dbReference type="GO" id="GO:0015031">
    <property type="term" value="P:protein transport"/>
    <property type="evidence" value="ECO:0007669"/>
    <property type="project" value="UniProtKB-KW"/>
</dbReference>
<evidence type="ECO:0000256" key="12">
    <source>
        <dbReference type="ARBA" id="ARBA00023136"/>
    </source>
</evidence>
<dbReference type="SUPFAM" id="SSF56784">
    <property type="entry name" value="HAD-like"/>
    <property type="match status" value="1"/>
</dbReference>
<comment type="caution">
    <text evidence="17">The sequence shown here is derived from an EMBL/GenBank/DDBJ whole genome shotgun (WGS) entry which is preliminary data.</text>
</comment>
<proteinExistence type="inferred from homology"/>
<reference evidence="17" key="1">
    <citation type="submission" date="2021-10" db="EMBL/GenBank/DDBJ databases">
        <title>De novo Genome Assembly of Clathrus columnatus (Basidiomycota, Fungi) Using Illumina and Nanopore Sequence Data.</title>
        <authorList>
            <person name="Ogiso-Tanaka E."/>
            <person name="Itagaki H."/>
            <person name="Hosoya T."/>
            <person name="Hosaka K."/>
        </authorList>
    </citation>
    <scope>NUCLEOTIDE SEQUENCE</scope>
    <source>
        <strain evidence="17">MO-923</strain>
    </source>
</reference>
<dbReference type="InterPro" id="IPR004274">
    <property type="entry name" value="FCP1_dom"/>
</dbReference>
<keyword evidence="9" id="KW-1133">Transmembrane helix</keyword>
<feature type="region of interest" description="Disordered" evidence="15">
    <location>
        <begin position="116"/>
        <end position="208"/>
    </location>
</feature>
<dbReference type="InterPro" id="IPR023214">
    <property type="entry name" value="HAD_sf"/>
</dbReference>
<keyword evidence="6" id="KW-0999">Mitochondrion inner membrane</keyword>
<evidence type="ECO:0000256" key="14">
    <source>
        <dbReference type="RuleBase" id="RU365079"/>
    </source>
</evidence>
<evidence type="ECO:0000256" key="2">
    <source>
        <dbReference type="ARBA" id="ARBA00006344"/>
    </source>
</evidence>
<comment type="subcellular location">
    <subcellularLocation>
        <location evidence="1 14">Mitochondrion inner membrane</location>
        <topology evidence="1 14">Single-pass membrane protein</topology>
    </subcellularLocation>
</comment>
<name>A0AAV5A7A0_9AGAM</name>
<comment type="similarity">
    <text evidence="2 14">Belongs to the TIM50 family.</text>
</comment>
<dbReference type="Gene3D" id="3.40.50.1000">
    <property type="entry name" value="HAD superfamily/HAD-like"/>
    <property type="match status" value="1"/>
</dbReference>
<feature type="compositionally biased region" description="Basic and acidic residues" evidence="15">
    <location>
        <begin position="42"/>
        <end position="57"/>
    </location>
</feature>
<feature type="region of interest" description="Disordered" evidence="15">
    <location>
        <begin position="29"/>
        <end position="102"/>
    </location>
</feature>
<dbReference type="FunFam" id="3.40.50.1000:FF:000019">
    <property type="entry name" value="Mitochondrial import inner membrane translocase subunit TIM50"/>
    <property type="match status" value="1"/>
</dbReference>
<keyword evidence="18" id="KW-1185">Reference proteome</keyword>
<keyword evidence="10 14" id="KW-0811">Translocation</keyword>
<protein>
    <recommendedName>
        <fullName evidence="3 14">Mitochondrial import inner membrane translocase subunit TIM50</fullName>
    </recommendedName>
</protein>
<dbReference type="SMART" id="SM00577">
    <property type="entry name" value="CPDc"/>
    <property type="match status" value="1"/>
</dbReference>
<keyword evidence="5" id="KW-0812">Transmembrane</keyword>
<evidence type="ECO:0000256" key="6">
    <source>
        <dbReference type="ARBA" id="ARBA00022792"/>
    </source>
</evidence>
<dbReference type="CDD" id="cd07521">
    <property type="entry name" value="HAD_FCP1-like"/>
    <property type="match status" value="1"/>
</dbReference>
<dbReference type="PANTHER" id="PTHR12210">
    <property type="entry name" value="DULLARD PROTEIN PHOSPHATASE"/>
    <property type="match status" value="1"/>
</dbReference>
<keyword evidence="4 14" id="KW-0813">Transport</keyword>
<accession>A0AAV5A7A0</accession>
<dbReference type="InterPro" id="IPR036412">
    <property type="entry name" value="HAD-like_sf"/>
</dbReference>
<dbReference type="Proteomes" id="UP001050691">
    <property type="component" value="Unassembled WGS sequence"/>
</dbReference>
<sequence>MQAVIARALLLHQNPFLAQSSRYAIRCKSSRARPGAGSTGKGGERENVKLEAADTSRKNAATSPDDVSPQKIEAKANQIFESESKSALSDTPPSGFSAFSEAAANPFVKDTSIEGQTEKAKKEAYSAPTPPPPKPFSLDFSPPELEQYTNVETEKSSSSSAGSSSSAQSNPNIKSSSLPGLSNIITENTEPDQSQRTGARSSKGSLSSIEKKRRNALRAFLLLGGVTLGATVVYMGRPWDGDELRSRAGVDKDATRWARTVHRFGQLAGAKLLPPQISGEERPYTLVLSVDDLLVTSTWDRQHGWRTAKRPGVDYFLNYLSQWFEIVIFTTNQSYLTDQILEKLDPFRSVIAYKLYRESTRYHDGHVVKDISNLNRDLSKVISIDTHAEHYSQQPDNAIIVPPWKGEANDKGLVGLIPFLESIGIYAPQDVRPILSAYRGKDIITEYAKVETEQKKRHVEAWLRSGGSKKEASGSSLLGRLSRSSFSSTTEQQPKPPLTFLERKRLEAQYNYMLDERHKKANEKEIMAYFKAVDEANMKAMGAGSLSGFIKSWSQPPPIPEAVPPPKIVYLPPLPPPPELVNAGYFGERGISGKR</sequence>
<evidence type="ECO:0000256" key="7">
    <source>
        <dbReference type="ARBA" id="ARBA00022927"/>
    </source>
</evidence>
<dbReference type="InterPro" id="IPR050365">
    <property type="entry name" value="TIM50"/>
</dbReference>
<evidence type="ECO:0000256" key="10">
    <source>
        <dbReference type="ARBA" id="ARBA00023010"/>
    </source>
</evidence>
<evidence type="ECO:0000256" key="9">
    <source>
        <dbReference type="ARBA" id="ARBA00022989"/>
    </source>
</evidence>
<feature type="domain" description="FCP1 homology" evidence="16">
    <location>
        <begin position="279"/>
        <end position="423"/>
    </location>
</feature>
<keyword evidence="11 14" id="KW-0496">Mitochondrion</keyword>
<evidence type="ECO:0000256" key="3">
    <source>
        <dbReference type="ARBA" id="ARBA00020799"/>
    </source>
</evidence>
<feature type="compositionally biased region" description="Polar residues" evidence="15">
    <location>
        <begin position="178"/>
        <end position="208"/>
    </location>
</feature>
<evidence type="ECO:0000256" key="1">
    <source>
        <dbReference type="ARBA" id="ARBA00004434"/>
    </source>
</evidence>
<evidence type="ECO:0000313" key="18">
    <source>
        <dbReference type="Proteomes" id="UP001050691"/>
    </source>
</evidence>
<evidence type="ECO:0000256" key="13">
    <source>
        <dbReference type="ARBA" id="ARBA00065975"/>
    </source>
</evidence>
<evidence type="ECO:0000256" key="8">
    <source>
        <dbReference type="ARBA" id="ARBA00022946"/>
    </source>
</evidence>
<dbReference type="AlphaFoldDB" id="A0AAV5A7A0"/>
<organism evidence="17 18">
    <name type="scientific">Clathrus columnatus</name>
    <dbReference type="NCBI Taxonomy" id="1419009"/>
    <lineage>
        <taxon>Eukaryota</taxon>
        <taxon>Fungi</taxon>
        <taxon>Dikarya</taxon>
        <taxon>Basidiomycota</taxon>
        <taxon>Agaricomycotina</taxon>
        <taxon>Agaricomycetes</taxon>
        <taxon>Phallomycetidae</taxon>
        <taxon>Phallales</taxon>
        <taxon>Clathraceae</taxon>
        <taxon>Clathrus</taxon>
    </lineage>
</organism>
<comment type="subunit">
    <text evidence="13">Component of the TIM23 complex, at least composed of TIM23, TIM17 and TIM50. Interacts with preproteins in transit.</text>
</comment>
<dbReference type="GO" id="GO:0005744">
    <property type="term" value="C:TIM23 mitochondrial import inner membrane translocase complex"/>
    <property type="evidence" value="ECO:0007669"/>
    <property type="project" value="UniProtKB-UniRule"/>
</dbReference>
<feature type="compositionally biased region" description="Low complexity" evidence="15">
    <location>
        <begin position="156"/>
        <end position="177"/>
    </location>
</feature>
<keyword evidence="7 14" id="KW-0653">Protein transport</keyword>
<gene>
    <name evidence="17" type="ORF">Clacol_002736</name>
</gene>
<dbReference type="EMBL" id="BPWL01000003">
    <property type="protein sequence ID" value="GJJ08518.1"/>
    <property type="molecule type" value="Genomic_DNA"/>
</dbReference>
<evidence type="ECO:0000256" key="4">
    <source>
        <dbReference type="ARBA" id="ARBA00022448"/>
    </source>
</evidence>